<dbReference type="Pfam" id="PF01627">
    <property type="entry name" value="Hpt"/>
    <property type="match status" value="1"/>
</dbReference>
<dbReference type="EMBL" id="BAAAEO010000004">
    <property type="protein sequence ID" value="GAA0558247.1"/>
    <property type="molecule type" value="Genomic_DNA"/>
</dbReference>
<dbReference type="InterPro" id="IPR011006">
    <property type="entry name" value="CheY-like_superfamily"/>
</dbReference>
<dbReference type="PROSITE" id="PS50110">
    <property type="entry name" value="RESPONSE_REGULATORY"/>
    <property type="match status" value="2"/>
</dbReference>
<sequence>MKTPNNKTDLSAAFNQLRQRFAESLPQRAAAMSEAMQAGHDAARLRTVIGESHKLAGACGTFGYSMLGAMSRQIEQLARVVQQRSLAEQEQAVPELVNLIREFERAVMQAMQAAEQNAGYVQLQAVARSSVWLLLDDEPLTEEIRIQLQGFGLQVQIFNQFAQLAAKLREQTPAIVFSATTLSNGESLFKQTWLLNELAKQQGRLIVLSDTDSFAMRIRIAQLRAEGVFFTPVNVPELITHISELLDYSASSGKVYIVDDDKLLAEHYALVLTQVGIETRISNKIDNIIEEVMQFQPDLILMDIYMPEYSGAEIAGVLRQYRSLKRIPIVFLSSEQNKSLQISAMSHGADDFITKPIDDVQLTQALKVRLARSLQLKNLIEKDSLTSLIKHAAIKDAANMEFMRAERSNSPLSIVMLDIDHFKRVNDSYGHATGDIVITALATLLRKRIRKTDRAGRYGGEEFLLVLPDCPTEQACQLTEQILQSFAALHFNADGQQFSCTFSAGVVSSGDKVFDCAASMIAAADKALYQAKAAGRNQIKCYTA</sequence>
<protein>
    <recommendedName>
        <fullName evidence="1">diguanylate cyclase</fullName>
        <ecNumber evidence="1">2.7.7.65</ecNumber>
    </recommendedName>
</protein>
<dbReference type="EC" id="2.7.7.65" evidence="1"/>
<evidence type="ECO:0000256" key="4">
    <source>
        <dbReference type="PROSITE-ProRule" id="PRU00110"/>
    </source>
</evidence>
<dbReference type="SMART" id="SM00267">
    <property type="entry name" value="GGDEF"/>
    <property type="match status" value="1"/>
</dbReference>
<keyword evidence="10" id="KW-1185">Reference proteome</keyword>
<proteinExistence type="predicted"/>
<evidence type="ECO:0000256" key="1">
    <source>
        <dbReference type="ARBA" id="ARBA00012528"/>
    </source>
</evidence>
<dbReference type="NCBIfam" id="TIGR00254">
    <property type="entry name" value="GGDEF"/>
    <property type="match status" value="1"/>
</dbReference>
<dbReference type="SMART" id="SM00448">
    <property type="entry name" value="REC"/>
    <property type="match status" value="1"/>
</dbReference>
<dbReference type="CDD" id="cd01949">
    <property type="entry name" value="GGDEF"/>
    <property type="match status" value="1"/>
</dbReference>
<accession>A0ABN1E441</accession>
<organism evidence="9 10">
    <name type="scientific">Rheinheimera aquimaris</name>
    <dbReference type="NCBI Taxonomy" id="412437"/>
    <lineage>
        <taxon>Bacteria</taxon>
        <taxon>Pseudomonadati</taxon>
        <taxon>Pseudomonadota</taxon>
        <taxon>Gammaproteobacteria</taxon>
        <taxon>Chromatiales</taxon>
        <taxon>Chromatiaceae</taxon>
        <taxon>Rheinheimera</taxon>
    </lineage>
</organism>
<feature type="domain" description="Response regulatory" evidence="6">
    <location>
        <begin position="130"/>
        <end position="246"/>
    </location>
</feature>
<dbReference type="PANTHER" id="PTHR45138">
    <property type="entry name" value="REGULATORY COMPONENTS OF SENSORY TRANSDUCTION SYSTEM"/>
    <property type="match status" value="1"/>
</dbReference>
<comment type="caution">
    <text evidence="9">The sequence shown here is derived from an EMBL/GenBank/DDBJ whole genome shotgun (WGS) entry which is preliminary data.</text>
</comment>
<dbReference type="PROSITE" id="PS50894">
    <property type="entry name" value="HPT"/>
    <property type="match status" value="1"/>
</dbReference>
<dbReference type="PROSITE" id="PS50887">
    <property type="entry name" value="GGDEF"/>
    <property type="match status" value="1"/>
</dbReference>
<gene>
    <name evidence="9" type="ORF">GCM10009098_27760</name>
</gene>
<dbReference type="Gene3D" id="3.40.50.2300">
    <property type="match status" value="2"/>
</dbReference>
<name>A0ABN1E441_9GAMM</name>
<dbReference type="SUPFAM" id="SSF52172">
    <property type="entry name" value="CheY-like"/>
    <property type="match status" value="2"/>
</dbReference>
<evidence type="ECO:0000256" key="2">
    <source>
        <dbReference type="ARBA" id="ARBA00023012"/>
    </source>
</evidence>
<dbReference type="SUPFAM" id="SSF47226">
    <property type="entry name" value="Histidine-containing phosphotransfer domain, HPT domain"/>
    <property type="match status" value="1"/>
</dbReference>
<dbReference type="Gene3D" id="1.20.120.160">
    <property type="entry name" value="HPT domain"/>
    <property type="match status" value="1"/>
</dbReference>
<feature type="domain" description="GGDEF" evidence="7">
    <location>
        <begin position="410"/>
        <end position="544"/>
    </location>
</feature>
<comment type="catalytic activity">
    <reaction evidence="3">
        <text>2 GTP = 3',3'-c-di-GMP + 2 diphosphate</text>
        <dbReference type="Rhea" id="RHEA:24898"/>
        <dbReference type="ChEBI" id="CHEBI:33019"/>
        <dbReference type="ChEBI" id="CHEBI:37565"/>
        <dbReference type="ChEBI" id="CHEBI:58805"/>
        <dbReference type="EC" id="2.7.7.65"/>
    </reaction>
</comment>
<feature type="domain" description="Response regulatory" evidence="6">
    <location>
        <begin position="254"/>
        <end position="370"/>
    </location>
</feature>
<dbReference type="SUPFAM" id="SSF55073">
    <property type="entry name" value="Nucleotide cyclase"/>
    <property type="match status" value="1"/>
</dbReference>
<evidence type="ECO:0000259" key="6">
    <source>
        <dbReference type="PROSITE" id="PS50110"/>
    </source>
</evidence>
<feature type="modified residue" description="4-aspartylphosphate" evidence="5">
    <location>
        <position position="303"/>
    </location>
</feature>
<feature type="domain" description="HPt" evidence="8">
    <location>
        <begin position="10"/>
        <end position="114"/>
    </location>
</feature>
<dbReference type="Pfam" id="PF00072">
    <property type="entry name" value="Response_reg"/>
    <property type="match status" value="1"/>
</dbReference>
<dbReference type="InterPro" id="IPR043128">
    <property type="entry name" value="Rev_trsase/Diguanyl_cyclase"/>
</dbReference>
<dbReference type="InterPro" id="IPR008207">
    <property type="entry name" value="Sig_transdc_His_kin_Hpt_dom"/>
</dbReference>
<dbReference type="PANTHER" id="PTHR45138:SF9">
    <property type="entry name" value="DIGUANYLATE CYCLASE DGCM-RELATED"/>
    <property type="match status" value="1"/>
</dbReference>
<reference evidence="9 10" key="1">
    <citation type="journal article" date="2019" name="Int. J. Syst. Evol. Microbiol.">
        <title>The Global Catalogue of Microorganisms (GCM) 10K type strain sequencing project: providing services to taxonomists for standard genome sequencing and annotation.</title>
        <authorList>
            <consortium name="The Broad Institute Genomics Platform"/>
            <consortium name="The Broad Institute Genome Sequencing Center for Infectious Disease"/>
            <person name="Wu L."/>
            <person name="Ma J."/>
        </authorList>
    </citation>
    <scope>NUCLEOTIDE SEQUENCE [LARGE SCALE GENOMIC DNA]</scope>
    <source>
        <strain evidence="9 10">JCM 14331</strain>
    </source>
</reference>
<evidence type="ECO:0000256" key="3">
    <source>
        <dbReference type="ARBA" id="ARBA00034247"/>
    </source>
</evidence>
<dbReference type="InterPro" id="IPR001789">
    <property type="entry name" value="Sig_transdc_resp-reg_receiver"/>
</dbReference>
<keyword evidence="5" id="KW-0597">Phosphoprotein</keyword>
<evidence type="ECO:0000313" key="10">
    <source>
        <dbReference type="Proteomes" id="UP001501169"/>
    </source>
</evidence>
<feature type="modified residue" description="Phosphohistidine" evidence="4">
    <location>
        <position position="53"/>
    </location>
</feature>
<dbReference type="Pfam" id="PF00990">
    <property type="entry name" value="GGDEF"/>
    <property type="match status" value="1"/>
</dbReference>
<dbReference type="InterPro" id="IPR050469">
    <property type="entry name" value="Diguanylate_Cyclase"/>
</dbReference>
<comment type="caution">
    <text evidence="5">Lacks conserved residue(s) required for the propagation of feature annotation.</text>
</comment>
<dbReference type="RefSeq" id="WP_226767547.1">
    <property type="nucleotide sequence ID" value="NZ_BAAAEO010000004.1"/>
</dbReference>
<evidence type="ECO:0000259" key="8">
    <source>
        <dbReference type="PROSITE" id="PS50894"/>
    </source>
</evidence>
<dbReference type="Proteomes" id="UP001501169">
    <property type="component" value="Unassembled WGS sequence"/>
</dbReference>
<dbReference type="InterPro" id="IPR000160">
    <property type="entry name" value="GGDEF_dom"/>
</dbReference>
<evidence type="ECO:0000313" key="9">
    <source>
        <dbReference type="EMBL" id="GAA0558247.1"/>
    </source>
</evidence>
<evidence type="ECO:0000256" key="5">
    <source>
        <dbReference type="PROSITE-ProRule" id="PRU00169"/>
    </source>
</evidence>
<dbReference type="InterPro" id="IPR036641">
    <property type="entry name" value="HPT_dom_sf"/>
</dbReference>
<keyword evidence="2" id="KW-0902">Two-component regulatory system</keyword>
<dbReference type="InterPro" id="IPR029787">
    <property type="entry name" value="Nucleotide_cyclase"/>
</dbReference>
<dbReference type="Gene3D" id="3.30.70.270">
    <property type="match status" value="1"/>
</dbReference>
<evidence type="ECO:0000259" key="7">
    <source>
        <dbReference type="PROSITE" id="PS50887"/>
    </source>
</evidence>